<feature type="compositionally biased region" description="Pro residues" evidence="11">
    <location>
        <begin position="179"/>
        <end position="188"/>
    </location>
</feature>
<protein>
    <recommendedName>
        <fullName evidence="1">non-specific serine/threonine protein kinase</fullName>
        <ecNumber evidence="1">2.7.11.1</ecNumber>
    </recommendedName>
</protein>
<accession>A0A812JQA4</accession>
<feature type="binding site" evidence="10">
    <location>
        <position position="565"/>
    </location>
    <ligand>
        <name>ATP</name>
        <dbReference type="ChEBI" id="CHEBI:30616"/>
    </ligand>
</feature>
<dbReference type="InterPro" id="IPR017441">
    <property type="entry name" value="Protein_kinase_ATP_BS"/>
</dbReference>
<keyword evidence="7 10" id="KW-0067">ATP-binding</keyword>
<evidence type="ECO:0000256" key="11">
    <source>
        <dbReference type="SAM" id="MobiDB-lite"/>
    </source>
</evidence>
<evidence type="ECO:0000313" key="15">
    <source>
        <dbReference type="Proteomes" id="UP000601435"/>
    </source>
</evidence>
<dbReference type="PANTHER" id="PTHR24356:SF1">
    <property type="entry name" value="SERINE_THREONINE-PROTEIN KINASE GREATWALL"/>
    <property type="match status" value="1"/>
</dbReference>
<evidence type="ECO:0000259" key="13">
    <source>
        <dbReference type="PROSITE" id="PS51285"/>
    </source>
</evidence>
<evidence type="ECO:0000256" key="1">
    <source>
        <dbReference type="ARBA" id="ARBA00012513"/>
    </source>
</evidence>
<dbReference type="EC" id="2.7.11.1" evidence="1"/>
<dbReference type="EMBL" id="CAJNJA010006642">
    <property type="protein sequence ID" value="CAE7213403.1"/>
    <property type="molecule type" value="Genomic_DNA"/>
</dbReference>
<dbReference type="InterPro" id="IPR008271">
    <property type="entry name" value="Ser/Thr_kinase_AS"/>
</dbReference>
<dbReference type="InterPro" id="IPR011009">
    <property type="entry name" value="Kinase-like_dom_sf"/>
</dbReference>
<proteinExistence type="predicted"/>
<evidence type="ECO:0000256" key="4">
    <source>
        <dbReference type="ARBA" id="ARBA00022679"/>
    </source>
</evidence>
<feature type="compositionally biased region" description="Polar residues" evidence="11">
    <location>
        <begin position="138"/>
        <end position="166"/>
    </location>
</feature>
<feature type="compositionally biased region" description="Polar residues" evidence="11">
    <location>
        <begin position="40"/>
        <end position="68"/>
    </location>
</feature>
<evidence type="ECO:0000256" key="5">
    <source>
        <dbReference type="ARBA" id="ARBA00022741"/>
    </source>
</evidence>
<evidence type="ECO:0000256" key="9">
    <source>
        <dbReference type="ARBA" id="ARBA00048679"/>
    </source>
</evidence>
<evidence type="ECO:0000256" key="10">
    <source>
        <dbReference type="PROSITE-ProRule" id="PRU10141"/>
    </source>
</evidence>
<dbReference type="PANTHER" id="PTHR24356">
    <property type="entry name" value="SERINE/THREONINE-PROTEIN KINASE"/>
    <property type="match status" value="1"/>
</dbReference>
<keyword evidence="5 10" id="KW-0547">Nucleotide-binding</keyword>
<comment type="catalytic activity">
    <reaction evidence="8">
        <text>L-threonyl-[protein] + ATP = O-phospho-L-threonyl-[protein] + ADP + H(+)</text>
        <dbReference type="Rhea" id="RHEA:46608"/>
        <dbReference type="Rhea" id="RHEA-COMP:11060"/>
        <dbReference type="Rhea" id="RHEA-COMP:11605"/>
        <dbReference type="ChEBI" id="CHEBI:15378"/>
        <dbReference type="ChEBI" id="CHEBI:30013"/>
        <dbReference type="ChEBI" id="CHEBI:30616"/>
        <dbReference type="ChEBI" id="CHEBI:61977"/>
        <dbReference type="ChEBI" id="CHEBI:456216"/>
        <dbReference type="EC" id="2.7.11.1"/>
    </reaction>
</comment>
<dbReference type="Proteomes" id="UP000601435">
    <property type="component" value="Unassembled WGS sequence"/>
</dbReference>
<keyword evidence="2" id="KW-0723">Serine/threonine-protein kinase</keyword>
<evidence type="ECO:0000259" key="12">
    <source>
        <dbReference type="PROSITE" id="PS50011"/>
    </source>
</evidence>
<dbReference type="FunFam" id="1.10.510.10:FF:000024">
    <property type="entry name" value="Probable serine/threonine-protein kinase cot-1"/>
    <property type="match status" value="1"/>
</dbReference>
<evidence type="ECO:0000256" key="3">
    <source>
        <dbReference type="ARBA" id="ARBA00022553"/>
    </source>
</evidence>
<organism evidence="14 15">
    <name type="scientific">Symbiodinium necroappetens</name>
    <dbReference type="NCBI Taxonomy" id="1628268"/>
    <lineage>
        <taxon>Eukaryota</taxon>
        <taxon>Sar</taxon>
        <taxon>Alveolata</taxon>
        <taxon>Dinophyceae</taxon>
        <taxon>Suessiales</taxon>
        <taxon>Symbiodiniaceae</taxon>
        <taxon>Symbiodinium</taxon>
    </lineage>
</organism>
<dbReference type="PROSITE" id="PS00107">
    <property type="entry name" value="PROTEIN_KINASE_ATP"/>
    <property type="match status" value="1"/>
</dbReference>
<feature type="compositionally biased region" description="Basic and acidic residues" evidence="11">
    <location>
        <begin position="15"/>
        <end position="24"/>
    </location>
</feature>
<dbReference type="SMART" id="SM00133">
    <property type="entry name" value="S_TK_X"/>
    <property type="match status" value="1"/>
</dbReference>
<feature type="compositionally biased region" description="Low complexity" evidence="11">
    <location>
        <begin position="288"/>
        <end position="297"/>
    </location>
</feature>
<gene>
    <name evidence="14" type="primary">STK38</name>
    <name evidence="14" type="ORF">SNEC2469_LOCUS2307</name>
</gene>
<evidence type="ECO:0000256" key="7">
    <source>
        <dbReference type="ARBA" id="ARBA00022840"/>
    </source>
</evidence>
<dbReference type="GO" id="GO:0007010">
    <property type="term" value="P:cytoskeleton organization"/>
    <property type="evidence" value="ECO:0007669"/>
    <property type="project" value="UniProtKB-ARBA"/>
</dbReference>
<dbReference type="GO" id="GO:0035556">
    <property type="term" value="P:intracellular signal transduction"/>
    <property type="evidence" value="ECO:0007669"/>
    <property type="project" value="TreeGrafter"/>
</dbReference>
<feature type="domain" description="Protein kinase" evidence="12">
    <location>
        <begin position="536"/>
        <end position="829"/>
    </location>
</feature>
<dbReference type="PROSITE" id="PS50011">
    <property type="entry name" value="PROTEIN_KINASE_DOM"/>
    <property type="match status" value="1"/>
</dbReference>
<keyword evidence="15" id="KW-1185">Reference proteome</keyword>
<keyword evidence="6" id="KW-0418">Kinase</keyword>
<feature type="region of interest" description="Disordered" evidence="11">
    <location>
        <begin position="15"/>
        <end position="326"/>
    </location>
</feature>
<feature type="compositionally biased region" description="Polar residues" evidence="11">
    <location>
        <begin position="263"/>
        <end position="275"/>
    </location>
</feature>
<dbReference type="InterPro" id="IPR050236">
    <property type="entry name" value="Ser_Thr_kinase_AGC"/>
</dbReference>
<sequence>MDGVSSWTKALEFLKEGRGGREASEAVPEETEQALATEVASLTSTVPLLESETASPKSPTAAQSTTELSAARLPRPTSPEASASLPTCSLEPSEPPARPISPKSKGKNGERKVGTFPALPQTQLHEPSWVSTLRKPSPRNQVEQAPTTLRQKPTALSLSPTASSPGLSRGAKVMLSPSPSTPATPATPPQHLRRTGLSPPPSYRSPEQCSPSLPAESAGLGPGVGAGPSPVLRSRPSYNFGSPPPLSPAAHRRLLEFNPPTTPSQLSDSHKNSSPYAELHRRRAELVQAPQAQATPRRAVEGAQGVRRMSAERSPSPRGIEEGRESLQEQARAMENFRAAWVRVGDLQMRHESFWEDYPDAVRALDLGLSQWLGYSGLPAVEEGLRRATLEMPKAAETHWVQEATDSDPFGPSVCRALLQTGTLPPSARTALRQRGAKAVAKSLLQQVRQLHTQALQRYRAACQAAAAAKLRQLKAGLDEQRQDEIRAEKVFRANAREQRAGYETPSDWTRARLDEIEAKKDRQGAYLRRWSIKDFSSLRVLGKGAFGVVHLVQRQGTEEVYALKQIQKAHYLNKNRKKAYNERDALARGWGTWFVDLLCTFQDSEHIYIVMEFVQGGDFFAYMEKKDKLSMVETRFYMAELISAINAIHQCGFIHRDLKPDNLVLTAQGHLKLLDFGLCTPVDLDEYVAQAEEDQRYQGITFQERPGREGLRTACGTPQYMAPEMFIGRACAASDLWALGVITFECLSGSLPFYTQSRDRRRAFQELRSQIQHHESNLPTRLARMQKKQRDLGASPQDCLHASQFVSKVLCPVERRITTFECKLDDFFEGLDFNRLQEMTPPYQPTCKSAADASNFDEFPDEKLPTPEDVTCMDPDLDWPLYEDDAKAARAREVGKARLRASALRAATLEEKEKLGSSLEPAASVRKPRSAGGGRALGAFGVEACFDNDSLYRPRGHV</sequence>
<dbReference type="OrthoDB" id="3638488at2759"/>
<reference evidence="14" key="1">
    <citation type="submission" date="2021-02" db="EMBL/GenBank/DDBJ databases">
        <authorList>
            <person name="Dougan E. K."/>
            <person name="Rhodes N."/>
            <person name="Thang M."/>
            <person name="Chan C."/>
        </authorList>
    </citation>
    <scope>NUCLEOTIDE SEQUENCE</scope>
</reference>
<feature type="domain" description="AGC-kinase C-terminal" evidence="13">
    <location>
        <begin position="830"/>
        <end position="883"/>
    </location>
</feature>
<evidence type="ECO:0000256" key="8">
    <source>
        <dbReference type="ARBA" id="ARBA00047899"/>
    </source>
</evidence>
<dbReference type="PROSITE" id="PS51285">
    <property type="entry name" value="AGC_KINASE_CTER"/>
    <property type="match status" value="1"/>
</dbReference>
<dbReference type="AlphaFoldDB" id="A0A812JQA4"/>
<dbReference type="Gene3D" id="1.10.510.10">
    <property type="entry name" value="Transferase(Phosphotransferase) domain 1"/>
    <property type="match status" value="1"/>
</dbReference>
<feature type="region of interest" description="Disordered" evidence="11">
    <location>
        <begin position="913"/>
        <end position="933"/>
    </location>
</feature>
<dbReference type="PROSITE" id="PS00108">
    <property type="entry name" value="PROTEIN_KINASE_ST"/>
    <property type="match status" value="1"/>
</dbReference>
<dbReference type="InterPro" id="IPR000719">
    <property type="entry name" value="Prot_kinase_dom"/>
</dbReference>
<keyword evidence="3" id="KW-0597">Phosphoprotein</keyword>
<evidence type="ECO:0000313" key="14">
    <source>
        <dbReference type="EMBL" id="CAE7213403.1"/>
    </source>
</evidence>
<dbReference type="SUPFAM" id="SSF56112">
    <property type="entry name" value="Protein kinase-like (PK-like)"/>
    <property type="match status" value="1"/>
</dbReference>
<feature type="compositionally biased region" description="Polar residues" evidence="11">
    <location>
        <begin position="120"/>
        <end position="131"/>
    </location>
</feature>
<name>A0A812JQA4_9DINO</name>
<dbReference type="GO" id="GO:0005524">
    <property type="term" value="F:ATP binding"/>
    <property type="evidence" value="ECO:0007669"/>
    <property type="project" value="UniProtKB-UniRule"/>
</dbReference>
<evidence type="ECO:0000256" key="2">
    <source>
        <dbReference type="ARBA" id="ARBA00022527"/>
    </source>
</evidence>
<evidence type="ECO:0000256" key="6">
    <source>
        <dbReference type="ARBA" id="ARBA00022777"/>
    </source>
</evidence>
<comment type="catalytic activity">
    <reaction evidence="9">
        <text>L-seryl-[protein] + ATP = O-phospho-L-seryl-[protein] + ADP + H(+)</text>
        <dbReference type="Rhea" id="RHEA:17989"/>
        <dbReference type="Rhea" id="RHEA-COMP:9863"/>
        <dbReference type="Rhea" id="RHEA-COMP:11604"/>
        <dbReference type="ChEBI" id="CHEBI:15378"/>
        <dbReference type="ChEBI" id="CHEBI:29999"/>
        <dbReference type="ChEBI" id="CHEBI:30616"/>
        <dbReference type="ChEBI" id="CHEBI:83421"/>
        <dbReference type="ChEBI" id="CHEBI:456216"/>
        <dbReference type="EC" id="2.7.11.1"/>
    </reaction>
</comment>
<dbReference type="Pfam" id="PF00069">
    <property type="entry name" value="Pkinase"/>
    <property type="match status" value="1"/>
</dbReference>
<keyword evidence="4" id="KW-0808">Transferase</keyword>
<dbReference type="SMART" id="SM00220">
    <property type="entry name" value="S_TKc"/>
    <property type="match status" value="1"/>
</dbReference>
<dbReference type="Gene3D" id="3.30.200.20">
    <property type="entry name" value="Phosphorylase Kinase, domain 1"/>
    <property type="match status" value="1"/>
</dbReference>
<comment type="caution">
    <text evidence="14">The sequence shown here is derived from an EMBL/GenBank/DDBJ whole genome shotgun (WGS) entry which is preliminary data.</text>
</comment>
<dbReference type="InterPro" id="IPR000961">
    <property type="entry name" value="AGC-kinase_C"/>
</dbReference>
<dbReference type="GO" id="GO:0004674">
    <property type="term" value="F:protein serine/threonine kinase activity"/>
    <property type="evidence" value="ECO:0007669"/>
    <property type="project" value="UniProtKB-KW"/>
</dbReference>